<proteinExistence type="predicted"/>
<dbReference type="EMBL" id="JABBWM010000016">
    <property type="protein sequence ID" value="KAG2112052.1"/>
    <property type="molecule type" value="Genomic_DNA"/>
</dbReference>
<organism evidence="4 5">
    <name type="scientific">Suillus discolor</name>
    <dbReference type="NCBI Taxonomy" id="1912936"/>
    <lineage>
        <taxon>Eukaryota</taxon>
        <taxon>Fungi</taxon>
        <taxon>Dikarya</taxon>
        <taxon>Basidiomycota</taxon>
        <taxon>Agaricomycotina</taxon>
        <taxon>Agaricomycetes</taxon>
        <taxon>Agaricomycetidae</taxon>
        <taxon>Boletales</taxon>
        <taxon>Suillineae</taxon>
        <taxon>Suillaceae</taxon>
        <taxon>Suillus</taxon>
    </lineage>
</organism>
<evidence type="ECO:0000259" key="3">
    <source>
        <dbReference type="Pfam" id="PF13359"/>
    </source>
</evidence>
<protein>
    <recommendedName>
        <fullName evidence="3">DDE Tnp4 domain-containing protein</fullName>
    </recommendedName>
</protein>
<dbReference type="Proteomes" id="UP000823399">
    <property type="component" value="Unassembled WGS sequence"/>
</dbReference>
<name>A0A9P7FA84_9AGAM</name>
<gene>
    <name evidence="4" type="ORF">F5147DRAFT_554294</name>
</gene>
<dbReference type="InterPro" id="IPR027806">
    <property type="entry name" value="HARBI1_dom"/>
</dbReference>
<dbReference type="OrthoDB" id="2668416at2759"/>
<comment type="caution">
    <text evidence="4">The sequence shown here is derived from an EMBL/GenBank/DDBJ whole genome shotgun (WGS) entry which is preliminary data.</text>
</comment>
<evidence type="ECO:0000256" key="2">
    <source>
        <dbReference type="ARBA" id="ARBA00022723"/>
    </source>
</evidence>
<evidence type="ECO:0000313" key="5">
    <source>
        <dbReference type="Proteomes" id="UP000823399"/>
    </source>
</evidence>
<comment type="cofactor">
    <cofactor evidence="1">
        <name>a divalent metal cation</name>
        <dbReference type="ChEBI" id="CHEBI:60240"/>
    </cofactor>
</comment>
<dbReference type="GeneID" id="64692727"/>
<feature type="non-terminal residue" evidence="4">
    <location>
        <position position="100"/>
    </location>
</feature>
<evidence type="ECO:0000313" key="4">
    <source>
        <dbReference type="EMBL" id="KAG2112052.1"/>
    </source>
</evidence>
<dbReference type="RefSeq" id="XP_041295109.1">
    <property type="nucleotide sequence ID" value="XM_041430468.1"/>
</dbReference>
<feature type="domain" description="DDE Tnp4" evidence="3">
    <location>
        <begin position="21"/>
        <end position="75"/>
    </location>
</feature>
<reference evidence="4" key="1">
    <citation type="journal article" date="2020" name="New Phytol.">
        <title>Comparative genomics reveals dynamic genome evolution in host specialist ectomycorrhizal fungi.</title>
        <authorList>
            <person name="Lofgren L.A."/>
            <person name="Nguyen N.H."/>
            <person name="Vilgalys R."/>
            <person name="Ruytinx J."/>
            <person name="Liao H.L."/>
            <person name="Branco S."/>
            <person name="Kuo A."/>
            <person name="LaButti K."/>
            <person name="Lipzen A."/>
            <person name="Andreopoulos W."/>
            <person name="Pangilinan J."/>
            <person name="Riley R."/>
            <person name="Hundley H."/>
            <person name="Na H."/>
            <person name="Barry K."/>
            <person name="Grigoriev I.V."/>
            <person name="Stajich J.E."/>
            <person name="Kennedy P.G."/>
        </authorList>
    </citation>
    <scope>NUCLEOTIDE SEQUENCE</scope>
    <source>
        <strain evidence="4">FC423</strain>
    </source>
</reference>
<sequence length="100" mass="11681">PYVLCSFTKPEVNGQLPVEKQCCHNFNKHLSSQCITVEHTFEMMESHFPSLKDLLPEHDIHDTYCVVETLLTLYNLCINLGDYPEYIPFFDNTDPDRDNK</sequence>
<dbReference type="GO" id="GO:0046872">
    <property type="term" value="F:metal ion binding"/>
    <property type="evidence" value="ECO:0007669"/>
    <property type="project" value="UniProtKB-KW"/>
</dbReference>
<feature type="non-terminal residue" evidence="4">
    <location>
        <position position="1"/>
    </location>
</feature>
<evidence type="ECO:0000256" key="1">
    <source>
        <dbReference type="ARBA" id="ARBA00001968"/>
    </source>
</evidence>
<dbReference type="AlphaFoldDB" id="A0A9P7FA84"/>
<keyword evidence="5" id="KW-1185">Reference proteome</keyword>
<accession>A0A9P7FA84</accession>
<dbReference type="Pfam" id="PF13359">
    <property type="entry name" value="DDE_Tnp_4"/>
    <property type="match status" value="1"/>
</dbReference>
<keyword evidence="2" id="KW-0479">Metal-binding</keyword>